<organism evidence="1 2">
    <name type="scientific">Dentiscutata erythropus</name>
    <dbReference type="NCBI Taxonomy" id="1348616"/>
    <lineage>
        <taxon>Eukaryota</taxon>
        <taxon>Fungi</taxon>
        <taxon>Fungi incertae sedis</taxon>
        <taxon>Mucoromycota</taxon>
        <taxon>Glomeromycotina</taxon>
        <taxon>Glomeromycetes</taxon>
        <taxon>Diversisporales</taxon>
        <taxon>Gigasporaceae</taxon>
        <taxon>Dentiscutata</taxon>
    </lineage>
</organism>
<name>A0A9N9KEY9_9GLOM</name>
<evidence type="ECO:0000313" key="2">
    <source>
        <dbReference type="Proteomes" id="UP000789405"/>
    </source>
</evidence>
<accession>A0A9N9KEY9</accession>
<dbReference type="EMBL" id="CAJVPY010062792">
    <property type="protein sequence ID" value="CAG8822949.1"/>
    <property type="molecule type" value="Genomic_DNA"/>
</dbReference>
<reference evidence="1" key="1">
    <citation type="submission" date="2021-06" db="EMBL/GenBank/DDBJ databases">
        <authorList>
            <person name="Kallberg Y."/>
            <person name="Tangrot J."/>
            <person name="Rosling A."/>
        </authorList>
    </citation>
    <scope>NUCLEOTIDE SEQUENCE</scope>
    <source>
        <strain evidence="1">MA453B</strain>
    </source>
</reference>
<comment type="caution">
    <text evidence="1">The sequence shown here is derived from an EMBL/GenBank/DDBJ whole genome shotgun (WGS) entry which is preliminary data.</text>
</comment>
<evidence type="ECO:0000313" key="1">
    <source>
        <dbReference type="EMBL" id="CAG8822949.1"/>
    </source>
</evidence>
<sequence>QTSLPISREENTQECQVKDITIYSIKDKIIDHAIESTQVAEKIKKA</sequence>
<dbReference type="AlphaFoldDB" id="A0A9N9KEY9"/>
<protein>
    <submittedName>
        <fullName evidence="1">24798_t:CDS:1</fullName>
    </submittedName>
</protein>
<proteinExistence type="predicted"/>
<gene>
    <name evidence="1" type="ORF">DERYTH_LOCUS27403</name>
</gene>
<keyword evidence="2" id="KW-1185">Reference proteome</keyword>
<dbReference type="Proteomes" id="UP000789405">
    <property type="component" value="Unassembled WGS sequence"/>
</dbReference>
<feature type="non-terminal residue" evidence="1">
    <location>
        <position position="1"/>
    </location>
</feature>
<feature type="non-terminal residue" evidence="1">
    <location>
        <position position="46"/>
    </location>
</feature>